<dbReference type="EMBL" id="BART01016293">
    <property type="protein sequence ID" value="GAG79889.1"/>
    <property type="molecule type" value="Genomic_DNA"/>
</dbReference>
<protein>
    <recommendedName>
        <fullName evidence="2">F-box domain-containing protein</fullName>
    </recommendedName>
</protein>
<evidence type="ECO:0000313" key="1">
    <source>
        <dbReference type="EMBL" id="GAG79889.1"/>
    </source>
</evidence>
<name>X1AD59_9ZZZZ</name>
<gene>
    <name evidence="1" type="ORF">S01H4_31380</name>
</gene>
<feature type="non-terminal residue" evidence="1">
    <location>
        <position position="62"/>
    </location>
</feature>
<proteinExistence type="predicted"/>
<dbReference type="AlphaFoldDB" id="X1AD59"/>
<sequence length="62" mass="7082">MNTNTTHCVISDILQSDPFDIIMKNLDCDDILSMRWVSKSFYTFIDSKLGTIVNSLIDNPQI</sequence>
<comment type="caution">
    <text evidence="1">The sequence shown here is derived from an EMBL/GenBank/DDBJ whole genome shotgun (WGS) entry which is preliminary data.</text>
</comment>
<accession>X1AD59</accession>
<reference evidence="1" key="1">
    <citation type="journal article" date="2014" name="Front. Microbiol.">
        <title>High frequency of phylogenetically diverse reductive dehalogenase-homologous genes in deep subseafloor sedimentary metagenomes.</title>
        <authorList>
            <person name="Kawai M."/>
            <person name="Futagami T."/>
            <person name="Toyoda A."/>
            <person name="Takaki Y."/>
            <person name="Nishi S."/>
            <person name="Hori S."/>
            <person name="Arai W."/>
            <person name="Tsubouchi T."/>
            <person name="Morono Y."/>
            <person name="Uchiyama I."/>
            <person name="Ito T."/>
            <person name="Fujiyama A."/>
            <person name="Inagaki F."/>
            <person name="Takami H."/>
        </authorList>
    </citation>
    <scope>NUCLEOTIDE SEQUENCE</scope>
    <source>
        <strain evidence="1">Expedition CK06-06</strain>
    </source>
</reference>
<evidence type="ECO:0008006" key="2">
    <source>
        <dbReference type="Google" id="ProtNLM"/>
    </source>
</evidence>
<organism evidence="1">
    <name type="scientific">marine sediment metagenome</name>
    <dbReference type="NCBI Taxonomy" id="412755"/>
    <lineage>
        <taxon>unclassified sequences</taxon>
        <taxon>metagenomes</taxon>
        <taxon>ecological metagenomes</taxon>
    </lineage>
</organism>